<evidence type="ECO:0000313" key="3">
    <source>
        <dbReference type="EMBL" id="KAF0028842.1"/>
    </source>
</evidence>
<dbReference type="PROSITE" id="PS00108">
    <property type="entry name" value="PROTEIN_KINASE_ST"/>
    <property type="match status" value="1"/>
</dbReference>
<reference evidence="3 4" key="1">
    <citation type="submission" date="2019-06" db="EMBL/GenBank/DDBJ databases">
        <title>Draft genomes of female and male turbot (Scophthalmus maximus).</title>
        <authorList>
            <person name="Xu H."/>
            <person name="Xu X.-W."/>
            <person name="Shao C."/>
            <person name="Chen S."/>
        </authorList>
    </citation>
    <scope>NUCLEOTIDE SEQUENCE [LARGE SCALE GENOMIC DNA]</scope>
    <source>
        <strain evidence="3">Ysfricsl-2016a</strain>
        <tissue evidence="3">Blood</tissue>
    </source>
</reference>
<evidence type="ECO:0000259" key="2">
    <source>
        <dbReference type="PROSITE" id="PS50011"/>
    </source>
</evidence>
<dbReference type="Pfam" id="PF00069">
    <property type="entry name" value="Pkinase"/>
    <property type="match status" value="1"/>
</dbReference>
<feature type="compositionally biased region" description="Basic and acidic residues" evidence="1">
    <location>
        <begin position="373"/>
        <end position="384"/>
    </location>
</feature>
<dbReference type="InterPro" id="IPR051681">
    <property type="entry name" value="Ser/Thr_Kinases-Pseudokinases"/>
</dbReference>
<feature type="domain" description="Protein kinase" evidence="2">
    <location>
        <begin position="1"/>
        <end position="236"/>
    </location>
</feature>
<dbReference type="InterPro" id="IPR008271">
    <property type="entry name" value="Ser/Thr_kinase_AS"/>
</dbReference>
<dbReference type="SUPFAM" id="SSF56112">
    <property type="entry name" value="Protein kinase-like (PK-like)"/>
    <property type="match status" value="1"/>
</dbReference>
<feature type="compositionally biased region" description="Basic and acidic residues" evidence="1">
    <location>
        <begin position="338"/>
        <end position="366"/>
    </location>
</feature>
<comment type="caution">
    <text evidence="3">The sequence shown here is derived from an EMBL/GenBank/DDBJ whole genome shotgun (WGS) entry which is preliminary data.</text>
</comment>
<gene>
    <name evidence="3" type="ORF">F2P81_017947</name>
</gene>
<dbReference type="Gene3D" id="1.10.510.10">
    <property type="entry name" value="Transferase(Phosphotransferase) domain 1"/>
    <property type="match status" value="1"/>
</dbReference>
<dbReference type="Proteomes" id="UP000438429">
    <property type="component" value="Unassembled WGS sequence"/>
</dbReference>
<dbReference type="EMBL" id="VEVO01000016">
    <property type="protein sequence ID" value="KAF0028842.1"/>
    <property type="molecule type" value="Genomic_DNA"/>
</dbReference>
<dbReference type="PROSITE" id="PS50011">
    <property type="entry name" value="PROTEIN_KINASE_DOM"/>
    <property type="match status" value="1"/>
</dbReference>
<dbReference type="GO" id="GO:0005524">
    <property type="term" value="F:ATP binding"/>
    <property type="evidence" value="ECO:0007669"/>
    <property type="project" value="InterPro"/>
</dbReference>
<dbReference type="SMART" id="SM00220">
    <property type="entry name" value="S_TKc"/>
    <property type="match status" value="1"/>
</dbReference>
<dbReference type="PANTHER" id="PTHR44329:SF297">
    <property type="entry name" value="RECEPTOR-INTERACTING SERINE_THREONINE-PROTEIN KINASE 3"/>
    <property type="match status" value="1"/>
</dbReference>
<feature type="compositionally biased region" description="Polar residues" evidence="1">
    <location>
        <begin position="407"/>
        <end position="445"/>
    </location>
</feature>
<dbReference type="InterPro" id="IPR011009">
    <property type="entry name" value="Kinase-like_dom_sf"/>
</dbReference>
<evidence type="ECO:0000256" key="1">
    <source>
        <dbReference type="SAM" id="MobiDB-lite"/>
    </source>
</evidence>
<dbReference type="PANTHER" id="PTHR44329">
    <property type="entry name" value="SERINE/THREONINE-PROTEIN KINASE TNNI3K-RELATED"/>
    <property type="match status" value="1"/>
</dbReference>
<evidence type="ECO:0000313" key="4">
    <source>
        <dbReference type="Proteomes" id="UP000438429"/>
    </source>
</evidence>
<dbReference type="GO" id="GO:0004706">
    <property type="term" value="F:JUN kinase kinase kinase activity"/>
    <property type="evidence" value="ECO:0007669"/>
    <property type="project" value="TreeGrafter"/>
</dbReference>
<dbReference type="AlphaFoldDB" id="A0A6A4SE77"/>
<dbReference type="InterPro" id="IPR000719">
    <property type="entry name" value="Prot_kinase_dom"/>
</dbReference>
<name>A0A6A4SE77_SCOMX</name>
<feature type="region of interest" description="Disordered" evidence="1">
    <location>
        <begin position="473"/>
        <end position="493"/>
    </location>
</feature>
<proteinExistence type="predicted"/>
<protein>
    <recommendedName>
        <fullName evidence="2">Protein kinase domain-containing protein</fullName>
    </recommendedName>
</protein>
<organism evidence="3 4">
    <name type="scientific">Scophthalmus maximus</name>
    <name type="common">Turbot</name>
    <name type="synonym">Psetta maxima</name>
    <dbReference type="NCBI Taxonomy" id="52904"/>
    <lineage>
        <taxon>Eukaryota</taxon>
        <taxon>Metazoa</taxon>
        <taxon>Chordata</taxon>
        <taxon>Craniata</taxon>
        <taxon>Vertebrata</taxon>
        <taxon>Euteleostomi</taxon>
        <taxon>Actinopterygii</taxon>
        <taxon>Neopterygii</taxon>
        <taxon>Teleostei</taxon>
        <taxon>Neoteleostei</taxon>
        <taxon>Acanthomorphata</taxon>
        <taxon>Carangaria</taxon>
        <taxon>Pleuronectiformes</taxon>
        <taxon>Pleuronectoidei</taxon>
        <taxon>Scophthalmidae</taxon>
        <taxon>Scophthalmus</taxon>
    </lineage>
</organism>
<sequence>MMRRGSSEYIMQVLGVFKGRLPNSGPSEQLGLVMKFMERGSLTSLQATLNEVLPWPLVLRLAHQVSLGINFLHSLSPALLHLDLKPSNVLLDSYLNVKLTDFGLAKFYHSISRVSKRSSEEEGGTLSYMPPEAFDLQYSPTRASDIYSYGVLLWSIVTGKQPYANPISSIVRLRIPLGDRPSLEEFRRQAAGRAELSPLMELMVRCWESGPGNRPSAFDCATVTEQLYQMHKHNVLDVVHQVLRKLEQKEQERLTEQVRRLQVTQNSELVRVEAVNICDNVPTGRPPVQEMAGDWTNHRREAARVTDPPTPRTSDLRHVDQPRPSDLRHVDPLTPRPADLRHVDQPRPSDLRHVDQPRPSDLRHVDPPTPRPADPRHVDQRRLATEFQEVKASSVHPIGASPPPPSTRGSSQGRAAENLQSTPRQHHLQYQSSSPVTSSHKPPSTRNVCIHWSNVSGVQSGDFNTMNIYDSERRRHPTAPPSVNLPPLSRPGSRNNNYDDVTFLISASEASRHSSWFFPHRWIFFLLNRRMQKEKHKKVNELKCQMNVVESDVDLRSNKQFYLEQFYLDLFYSEQLYLQQFYLQQFYLSEQFYLQQFYLQQFYLEQFYLQQFYLSEQFYLQQFYLQQFYLEQFYLQQFYLSEQFYLQQFYLQQFYLEQFYLQQFYLSEQFYLQQFYLQQFYLEQFYLQQFYLSEQFYLQQFYLQQFYLEQFYLQQFYLSEQFYLQQFYLQQFYLEQFYLQQFYLSEQFYLQQFYLQQFYLEQFYLQQFYLSEQFYLDLFYSEQFYLDLFYSDLFYLDLFYSDLFYMEQFYLDLFYSEQFYLDLFYSDLFYVEQFYMEQFYMELFYSDLFYSEQFYLDLLQVSD</sequence>
<feature type="compositionally biased region" description="Basic and acidic residues" evidence="1">
    <location>
        <begin position="314"/>
        <end position="331"/>
    </location>
</feature>
<feature type="region of interest" description="Disordered" evidence="1">
    <location>
        <begin position="281"/>
        <end position="445"/>
    </location>
</feature>
<accession>A0A6A4SE77</accession>